<organism evidence="1 3">
    <name type="scientific">Hydra vulgaris</name>
    <name type="common">Hydra</name>
    <name type="synonym">Hydra attenuata</name>
    <dbReference type="NCBI Taxonomy" id="6087"/>
    <lineage>
        <taxon>Eukaryota</taxon>
        <taxon>Metazoa</taxon>
        <taxon>Cnidaria</taxon>
        <taxon>Hydrozoa</taxon>
        <taxon>Hydroidolina</taxon>
        <taxon>Anthoathecata</taxon>
        <taxon>Aplanulata</taxon>
        <taxon>Hydridae</taxon>
        <taxon>Hydra</taxon>
    </lineage>
</organism>
<evidence type="ECO:0000313" key="1">
    <source>
        <dbReference type="Proteomes" id="UP001652625"/>
    </source>
</evidence>
<evidence type="ECO:0000313" key="2">
    <source>
        <dbReference type="RefSeq" id="XP_065669291.1"/>
    </source>
</evidence>
<dbReference type="RefSeq" id="XP_065669292.1">
    <property type="nucleotide sequence ID" value="XM_065813220.1"/>
</dbReference>
<dbReference type="GeneID" id="136088721"/>
<keyword evidence="1" id="KW-1185">Reference proteome</keyword>
<proteinExistence type="predicted"/>
<dbReference type="Proteomes" id="UP001652625">
    <property type="component" value="Chromosome 12"/>
</dbReference>
<evidence type="ECO:0000313" key="3">
    <source>
        <dbReference type="RefSeq" id="XP_065669292.1"/>
    </source>
</evidence>
<name>A0ABM4D4T0_HYDVU</name>
<protein>
    <submittedName>
        <fullName evidence="2 3">Uncharacterized protein LOC136088721</fullName>
    </submittedName>
</protein>
<accession>A0ABM4D4T0</accession>
<reference evidence="2 3" key="1">
    <citation type="submission" date="2025-05" db="UniProtKB">
        <authorList>
            <consortium name="RefSeq"/>
        </authorList>
    </citation>
    <scope>IDENTIFICATION</scope>
</reference>
<gene>
    <name evidence="2 3" type="primary">LOC136088721</name>
</gene>
<sequence>MAWRKEVENLQPTTKSKLSQIIGESKNEINIKSLNLEQFNSLSIHHLDSEDLIDFDIAKVDRKLVIFLIKFWSCIGVNFGDKLPTTNFHTVIILLDIKQLIHFFRLKLCSFAQHNVST</sequence>
<dbReference type="RefSeq" id="XP_065669291.1">
    <property type="nucleotide sequence ID" value="XM_065813219.1"/>
</dbReference>